<gene>
    <name evidence="4" type="ORF">EHJ13_09365</name>
</gene>
<evidence type="ECO:0000313" key="4">
    <source>
        <dbReference type="EMBL" id="NCH87646.1"/>
    </source>
</evidence>
<dbReference type="InterPro" id="IPR050330">
    <property type="entry name" value="Bact_OuterMem_StrucFunc"/>
</dbReference>
<dbReference type="RefSeq" id="WP_161590800.1">
    <property type="nucleotide sequence ID" value="NZ_RPBY01000003.1"/>
</dbReference>
<keyword evidence="2" id="KW-1133">Transmembrane helix</keyword>
<evidence type="ECO:0000259" key="3">
    <source>
        <dbReference type="PROSITE" id="PS51123"/>
    </source>
</evidence>
<dbReference type="InterPro" id="IPR036737">
    <property type="entry name" value="OmpA-like_sf"/>
</dbReference>
<dbReference type="CDD" id="cd07185">
    <property type="entry name" value="OmpA_C-like"/>
    <property type="match status" value="1"/>
</dbReference>
<dbReference type="GO" id="GO:0016020">
    <property type="term" value="C:membrane"/>
    <property type="evidence" value="ECO:0007669"/>
    <property type="project" value="UniProtKB-UniRule"/>
</dbReference>
<feature type="transmembrane region" description="Helical" evidence="2">
    <location>
        <begin position="310"/>
        <end position="332"/>
    </location>
</feature>
<feature type="transmembrane region" description="Helical" evidence="2">
    <location>
        <begin position="32"/>
        <end position="49"/>
    </location>
</feature>
<organism evidence="4 5">
    <name type="scientific">Cronobacter dublinensis</name>
    <dbReference type="NCBI Taxonomy" id="413497"/>
    <lineage>
        <taxon>Bacteria</taxon>
        <taxon>Pseudomonadati</taxon>
        <taxon>Pseudomonadota</taxon>
        <taxon>Gammaproteobacteria</taxon>
        <taxon>Enterobacterales</taxon>
        <taxon>Enterobacteriaceae</taxon>
        <taxon>Cronobacter</taxon>
    </lineage>
</organism>
<evidence type="ECO:0000313" key="5">
    <source>
        <dbReference type="Proteomes" id="UP000778262"/>
    </source>
</evidence>
<dbReference type="Gene3D" id="3.30.1330.60">
    <property type="entry name" value="OmpA-like domain"/>
    <property type="match status" value="1"/>
</dbReference>
<dbReference type="PANTHER" id="PTHR30329">
    <property type="entry name" value="STATOR ELEMENT OF FLAGELLAR MOTOR COMPLEX"/>
    <property type="match status" value="1"/>
</dbReference>
<feature type="domain" description="OmpA-like" evidence="3">
    <location>
        <begin position="406"/>
        <end position="524"/>
    </location>
</feature>
<dbReference type="EMBL" id="RPBY01000003">
    <property type="protein sequence ID" value="NCH87646.1"/>
    <property type="molecule type" value="Genomic_DNA"/>
</dbReference>
<keyword evidence="2" id="KW-0812">Transmembrane</keyword>
<dbReference type="Pfam" id="PF00691">
    <property type="entry name" value="OmpA"/>
    <property type="match status" value="1"/>
</dbReference>
<evidence type="ECO:0000256" key="1">
    <source>
        <dbReference type="PROSITE-ProRule" id="PRU00473"/>
    </source>
</evidence>
<dbReference type="PANTHER" id="PTHR30329:SF21">
    <property type="entry name" value="LIPOPROTEIN YIAD-RELATED"/>
    <property type="match status" value="1"/>
</dbReference>
<reference evidence="4" key="1">
    <citation type="submission" date="2018-11" db="EMBL/GenBank/DDBJ databases">
        <title>Genomics analysis of Putative Virulence Factors on Adhesion and Cytotoxicity for Cronobacter spp.</title>
        <authorList>
            <person name="Cui J."/>
        </authorList>
    </citation>
    <scope>NUCLEOTIDE SEQUENCE</scope>
    <source>
        <strain evidence="4">SD69</strain>
    </source>
</reference>
<dbReference type="AlphaFoldDB" id="A0A9Q4T541"/>
<dbReference type="SUPFAM" id="SSF103088">
    <property type="entry name" value="OmpA-like"/>
    <property type="match status" value="1"/>
</dbReference>
<accession>A0A9Q4T541</accession>
<name>A0A9Q4T541_9ENTR</name>
<sequence length="533" mass="58031">MGLLNSGIVHVLTGIIALAAFSATLVITGNAALNNACAGAALIAGLFFISQRVARASKQTCSPPVANRELVIFIVGPFAARWFTRSGIGAELRAEQQTLWLLAATAEELQARLKPVRLRHPQADIRLWLPLLPDGYEEATLIAEQLDAWQRSMASCCWPQAFPCCVAFYARLSNTDAVYWAGLSAITPWPDTQAPDPFGPLEAAFTAMQTAQEMTAHQRGIMGQRLLRWAEATSLNAVLLSFMAHPALRLSGIVVADDGKGFTRHGAWARWLETQYGVLPPLSPALLLPPLPEALEAPRFLPVRQKTARAAGLLLSGVAFILLAASLLNAFWHARAQIRQTTSLTKNITAVEPWNVSAQRTALSTLEAQHQRLARCAVSPQLTNWGLSPCARLARETQAVIERYRDLPYFSSQAPVSLFSSGSARLRAHSPAALAPLLVLIRQHPARHFLIIGHSDNTGSTEVNRQLSLERAVAVREWLMKEASLPATQFAIYGLGDSMPVASNDTETGKALNRRVEVIALPVDPAQNKEIQQ</sequence>
<proteinExistence type="predicted"/>
<dbReference type="Proteomes" id="UP000778262">
    <property type="component" value="Unassembled WGS sequence"/>
</dbReference>
<comment type="caution">
    <text evidence="4">The sequence shown here is derived from an EMBL/GenBank/DDBJ whole genome shotgun (WGS) entry which is preliminary data.</text>
</comment>
<evidence type="ECO:0000256" key="2">
    <source>
        <dbReference type="SAM" id="Phobius"/>
    </source>
</evidence>
<dbReference type="PROSITE" id="PS51123">
    <property type="entry name" value="OMPA_2"/>
    <property type="match status" value="1"/>
</dbReference>
<protein>
    <submittedName>
        <fullName evidence="4">OmpA family protein</fullName>
    </submittedName>
</protein>
<feature type="transmembrane region" description="Helical" evidence="2">
    <location>
        <begin position="7"/>
        <end position="26"/>
    </location>
</feature>
<dbReference type="InterPro" id="IPR006665">
    <property type="entry name" value="OmpA-like"/>
</dbReference>
<keyword evidence="1 2" id="KW-0472">Membrane</keyword>